<feature type="binding site" evidence="12">
    <location>
        <begin position="248"/>
        <end position="249"/>
    </location>
    <ligand>
        <name>ATP</name>
        <dbReference type="ChEBI" id="CHEBI:30616"/>
    </ligand>
</feature>
<reference evidence="13" key="1">
    <citation type="submission" date="2015-05" db="EMBL/GenBank/DDBJ databases">
        <title>The complete genome of Altererythrobacter atlanticus strain 26DY36.</title>
        <authorList>
            <person name="Wu Y.-H."/>
            <person name="Cheng H."/>
            <person name="Wu X.-W."/>
        </authorList>
    </citation>
    <scope>NUCLEOTIDE SEQUENCE [LARGE SCALE GENOMIC DNA]</scope>
    <source>
        <strain evidence="13">26DY36</strain>
    </source>
</reference>
<comment type="similarity">
    <text evidence="1">Belongs to the carbohydrate kinase pfkB family.</text>
</comment>
<evidence type="ECO:0000256" key="2">
    <source>
        <dbReference type="ARBA" id="ARBA00012035"/>
    </source>
</evidence>
<evidence type="ECO:0000256" key="7">
    <source>
        <dbReference type="ARBA" id="ARBA00022777"/>
    </source>
</evidence>
<dbReference type="SUPFAM" id="SSF53613">
    <property type="entry name" value="Ribokinase-like"/>
    <property type="match status" value="1"/>
</dbReference>
<dbReference type="InterPro" id="IPR011611">
    <property type="entry name" value="PfkB_dom"/>
</dbReference>
<sequence length="306" mass="31338">MAVQVAGSINVDLIQSVELLPRPGETVLALSSSRLPGGKGANQAVAAARMGAATNMIAAIGDDENGQWMRSKLAADNVHVGGIATLPGQATGTAYIAVDRKGENQIIVASGANARLAPLDVEYAAAEADILLAQLEIPIETVLAFFTAPSAESRIRILNAAPARPEASSLFAHTDILIVNEHELAVYLGLDGELSHADRARAARGLISRPDQIVVVTLGAQGALAVRMDDELHVPAAKVTPVDTIGAGDCFTGALAALIDGGLAVADALPLANIAAALCTQQHGAIPAMPTRSDVDRFLAATSEAS</sequence>
<accession>A0A0F7KPS4</accession>
<comment type="caution">
    <text evidence="12">Lacks conserved residue(s) required for the propagation of feature annotation.</text>
</comment>
<dbReference type="GO" id="GO:0004747">
    <property type="term" value="F:ribokinase activity"/>
    <property type="evidence" value="ECO:0007669"/>
    <property type="project" value="UniProtKB-UniRule"/>
</dbReference>
<dbReference type="EC" id="2.7.1.15" evidence="2 12"/>
<dbReference type="Pfam" id="PF00294">
    <property type="entry name" value="PfkB"/>
    <property type="match status" value="1"/>
</dbReference>
<dbReference type="Proteomes" id="UP000034392">
    <property type="component" value="Chromosome"/>
</dbReference>
<evidence type="ECO:0000256" key="8">
    <source>
        <dbReference type="ARBA" id="ARBA00022840"/>
    </source>
</evidence>
<keyword evidence="4 12" id="KW-0808">Transferase</keyword>
<feature type="active site" description="Proton acceptor" evidence="12">
    <location>
        <position position="249"/>
    </location>
</feature>
<keyword evidence="14" id="KW-1185">Reference proteome</keyword>
<evidence type="ECO:0000256" key="11">
    <source>
        <dbReference type="ARBA" id="ARBA00023277"/>
    </source>
</evidence>
<dbReference type="Gene3D" id="3.40.1190.20">
    <property type="match status" value="1"/>
</dbReference>
<feature type="binding site" evidence="12">
    <location>
        <begin position="38"/>
        <end position="42"/>
    </location>
    <ligand>
        <name>substrate</name>
    </ligand>
</feature>
<keyword evidence="7 12" id="KW-0418">Kinase</keyword>
<comment type="pathway">
    <text evidence="12">Carbohydrate metabolism; D-ribose degradation; D-ribose 5-phosphate from beta-D-ribopyranose: step 2/2.</text>
</comment>
<evidence type="ECO:0000256" key="9">
    <source>
        <dbReference type="ARBA" id="ARBA00022842"/>
    </source>
</evidence>
<evidence type="ECO:0000256" key="10">
    <source>
        <dbReference type="ARBA" id="ARBA00022958"/>
    </source>
</evidence>
<evidence type="ECO:0000313" key="13">
    <source>
        <dbReference type="EMBL" id="AKH41131.1"/>
    </source>
</evidence>
<keyword evidence="12" id="KW-0963">Cytoplasm</keyword>
<keyword evidence="10 12" id="KW-0630">Potassium</keyword>
<feature type="binding site" evidence="12">
    <location>
        <position position="273"/>
    </location>
    <ligand>
        <name>ATP</name>
        <dbReference type="ChEBI" id="CHEBI:30616"/>
    </ligand>
</feature>
<proteinExistence type="inferred from homology"/>
<dbReference type="PATRIC" id="fig|1267766.3.peg.65"/>
<dbReference type="InterPro" id="IPR011877">
    <property type="entry name" value="Ribokinase"/>
</dbReference>
<dbReference type="PROSITE" id="PS00584">
    <property type="entry name" value="PFKB_KINASES_2"/>
    <property type="match status" value="1"/>
</dbReference>
<feature type="binding site" evidence="12">
    <location>
        <begin position="10"/>
        <end position="12"/>
    </location>
    <ligand>
        <name>substrate</name>
    </ligand>
</feature>
<dbReference type="OrthoDB" id="9775849at2"/>
<keyword evidence="6 12" id="KW-0547">Nucleotide-binding</keyword>
<feature type="binding site" evidence="12">
    <location>
        <position position="279"/>
    </location>
    <ligand>
        <name>K(+)</name>
        <dbReference type="ChEBI" id="CHEBI:29103"/>
    </ligand>
</feature>
<dbReference type="HAMAP" id="MF_01987">
    <property type="entry name" value="Ribokinase"/>
    <property type="match status" value="1"/>
</dbReference>
<dbReference type="AlphaFoldDB" id="A0A0F7KPS4"/>
<dbReference type="InterPro" id="IPR002139">
    <property type="entry name" value="Ribo/fructo_kinase"/>
</dbReference>
<name>A0A0F7KPS4_9SPHN</name>
<evidence type="ECO:0000313" key="14">
    <source>
        <dbReference type="Proteomes" id="UP000034392"/>
    </source>
</evidence>
<keyword evidence="11 12" id="KW-0119">Carbohydrate metabolism</keyword>
<feature type="binding site" evidence="12">
    <location>
        <position position="245"/>
    </location>
    <ligand>
        <name>K(+)</name>
        <dbReference type="ChEBI" id="CHEBI:29103"/>
    </ligand>
</feature>
<dbReference type="RefSeq" id="WP_046902235.1">
    <property type="nucleotide sequence ID" value="NZ_CP011452.2"/>
</dbReference>
<dbReference type="UniPathway" id="UPA00916">
    <property type="reaction ID" value="UER00889"/>
</dbReference>
<comment type="function">
    <text evidence="12">Catalyzes the phosphorylation of ribose at O-5 in a reaction requiring ATP and magnesium. The resulting D-ribose-5-phosphate can then be used either for sythesis of nucleotides, histidine, and tryptophan, or as a component of the pentose phosphate pathway.</text>
</comment>
<feature type="binding site" evidence="12">
    <location>
        <position position="136"/>
    </location>
    <ligand>
        <name>substrate</name>
    </ligand>
</feature>
<dbReference type="InterPro" id="IPR002173">
    <property type="entry name" value="Carboh/pur_kinase_PfkB_CS"/>
</dbReference>
<feature type="binding site" evidence="12">
    <location>
        <position position="243"/>
    </location>
    <ligand>
        <name>K(+)</name>
        <dbReference type="ChEBI" id="CHEBI:29103"/>
    </ligand>
</feature>
<feature type="binding site" evidence="12">
    <location>
        <position position="249"/>
    </location>
    <ligand>
        <name>substrate</name>
    </ligand>
</feature>
<dbReference type="KEGG" id="aay:WYH_00065"/>
<feature type="binding site" evidence="12">
    <location>
        <position position="284"/>
    </location>
    <ligand>
        <name>K(+)</name>
        <dbReference type="ChEBI" id="CHEBI:29103"/>
    </ligand>
</feature>
<evidence type="ECO:0000256" key="5">
    <source>
        <dbReference type="ARBA" id="ARBA00022723"/>
    </source>
</evidence>
<keyword evidence="9 12" id="KW-0460">Magnesium</keyword>
<comment type="similarity">
    <text evidence="12">Belongs to the carbohydrate kinase PfkB family. Ribokinase subfamily.</text>
</comment>
<dbReference type="GO" id="GO:0046872">
    <property type="term" value="F:metal ion binding"/>
    <property type="evidence" value="ECO:0007669"/>
    <property type="project" value="UniProtKB-KW"/>
</dbReference>
<feature type="binding site" evidence="12">
    <location>
        <begin position="217"/>
        <end position="222"/>
    </location>
    <ligand>
        <name>ATP</name>
        <dbReference type="ChEBI" id="CHEBI:30616"/>
    </ligand>
</feature>
<dbReference type="GO" id="GO:0019303">
    <property type="term" value="P:D-ribose catabolic process"/>
    <property type="evidence" value="ECO:0007669"/>
    <property type="project" value="UniProtKB-UniRule"/>
</dbReference>
<keyword evidence="5 12" id="KW-0479">Metal-binding</keyword>
<dbReference type="InterPro" id="IPR029056">
    <property type="entry name" value="Ribokinase-like"/>
</dbReference>
<gene>
    <name evidence="12 13" type="primary">rbsK</name>
    <name evidence="13" type="ORF">WYH_00065</name>
</gene>
<dbReference type="PANTHER" id="PTHR10584">
    <property type="entry name" value="SUGAR KINASE"/>
    <property type="match status" value="1"/>
</dbReference>
<evidence type="ECO:0000256" key="4">
    <source>
        <dbReference type="ARBA" id="ARBA00022679"/>
    </source>
</evidence>
<organism evidence="13 14">
    <name type="scientific">Croceibacterium atlanticum</name>
    <dbReference type="NCBI Taxonomy" id="1267766"/>
    <lineage>
        <taxon>Bacteria</taxon>
        <taxon>Pseudomonadati</taxon>
        <taxon>Pseudomonadota</taxon>
        <taxon>Alphaproteobacteria</taxon>
        <taxon>Sphingomonadales</taxon>
        <taxon>Erythrobacteraceae</taxon>
        <taxon>Croceibacterium</taxon>
    </lineage>
</organism>
<feature type="binding site" evidence="12">
    <location>
        <position position="282"/>
    </location>
    <ligand>
        <name>K(+)</name>
        <dbReference type="ChEBI" id="CHEBI:29103"/>
    </ligand>
</feature>
<comment type="cofactor">
    <cofactor evidence="12">
        <name>Mg(2+)</name>
        <dbReference type="ChEBI" id="CHEBI:18420"/>
    </cofactor>
    <text evidence="12">Requires a divalent cation, most likely magnesium in vivo, as an electrophilic catalyst to aid phosphoryl group transfer. It is the chelate of the metal and the nucleotide that is the actual substrate.</text>
</comment>
<comment type="subunit">
    <text evidence="12">Homodimer.</text>
</comment>
<dbReference type="CDD" id="cd01174">
    <property type="entry name" value="ribokinase"/>
    <property type="match status" value="1"/>
</dbReference>
<comment type="subcellular location">
    <subcellularLocation>
        <location evidence="12">Cytoplasm</location>
    </subcellularLocation>
</comment>
<evidence type="ECO:0000256" key="3">
    <source>
        <dbReference type="ARBA" id="ARBA00016943"/>
    </source>
</evidence>
<dbReference type="EMBL" id="CP011452">
    <property type="protein sequence ID" value="AKH41131.1"/>
    <property type="molecule type" value="Genomic_DNA"/>
</dbReference>
<protein>
    <recommendedName>
        <fullName evidence="3 12">Ribokinase</fullName>
        <shortName evidence="12">RK</shortName>
        <ecNumber evidence="2 12">2.7.1.15</ecNumber>
    </recommendedName>
</protein>
<dbReference type="STRING" id="1267766.WYH_00065"/>
<feature type="binding site" evidence="12">
    <location>
        <position position="180"/>
    </location>
    <ligand>
        <name>ATP</name>
        <dbReference type="ChEBI" id="CHEBI:30616"/>
    </ligand>
</feature>
<dbReference type="PANTHER" id="PTHR10584:SF166">
    <property type="entry name" value="RIBOKINASE"/>
    <property type="match status" value="1"/>
</dbReference>
<comment type="catalytic activity">
    <reaction evidence="12">
        <text>D-ribose + ATP = D-ribose 5-phosphate + ADP + H(+)</text>
        <dbReference type="Rhea" id="RHEA:13697"/>
        <dbReference type="ChEBI" id="CHEBI:15378"/>
        <dbReference type="ChEBI" id="CHEBI:30616"/>
        <dbReference type="ChEBI" id="CHEBI:47013"/>
        <dbReference type="ChEBI" id="CHEBI:78346"/>
        <dbReference type="ChEBI" id="CHEBI:456216"/>
        <dbReference type="EC" id="2.7.1.15"/>
    </reaction>
</comment>
<evidence type="ECO:0000256" key="12">
    <source>
        <dbReference type="HAMAP-Rule" id="MF_01987"/>
    </source>
</evidence>
<evidence type="ECO:0000256" key="1">
    <source>
        <dbReference type="ARBA" id="ARBA00005380"/>
    </source>
</evidence>
<comment type="activity regulation">
    <text evidence="12">Activated by a monovalent cation that binds near, but not in, the active site. The most likely occupant of the site in vivo is potassium. Ion binding induces a conformational change that may alter substrate affinity.</text>
</comment>
<dbReference type="PRINTS" id="PR00990">
    <property type="entry name" value="RIBOKINASE"/>
</dbReference>
<evidence type="ECO:0000256" key="6">
    <source>
        <dbReference type="ARBA" id="ARBA00022741"/>
    </source>
</evidence>
<dbReference type="GO" id="GO:0005524">
    <property type="term" value="F:ATP binding"/>
    <property type="evidence" value="ECO:0007669"/>
    <property type="project" value="UniProtKB-UniRule"/>
</dbReference>
<keyword evidence="8 12" id="KW-0067">ATP-binding</keyword>
<dbReference type="GO" id="GO:0005829">
    <property type="term" value="C:cytosol"/>
    <property type="evidence" value="ECO:0007669"/>
    <property type="project" value="TreeGrafter"/>
</dbReference>